<evidence type="ECO:0000313" key="9">
    <source>
        <dbReference type="RefSeq" id="XP_005091569.1"/>
    </source>
</evidence>
<dbReference type="InterPro" id="IPR026694">
    <property type="entry name" value="CUSTOS"/>
</dbReference>
<evidence type="ECO:0000256" key="5">
    <source>
        <dbReference type="ARBA" id="ARBA00022687"/>
    </source>
</evidence>
<evidence type="ECO:0000313" key="8">
    <source>
        <dbReference type="Proteomes" id="UP000694888"/>
    </source>
</evidence>
<evidence type="ECO:0000256" key="2">
    <source>
        <dbReference type="ARBA" id="ARBA00008632"/>
    </source>
</evidence>
<comment type="subcellular location">
    <subcellularLocation>
        <location evidence="1">Nucleus envelope</location>
    </subcellularLocation>
</comment>
<feature type="region of interest" description="Disordered" evidence="7">
    <location>
        <begin position="1"/>
        <end position="29"/>
    </location>
</feature>
<evidence type="ECO:0000313" key="10">
    <source>
        <dbReference type="RefSeq" id="XP_035829692.1"/>
    </source>
</evidence>
<dbReference type="RefSeq" id="XP_005091569.1">
    <property type="nucleotide sequence ID" value="XM_005091512.3"/>
</dbReference>
<gene>
    <name evidence="9 10" type="primary">LOC101854142</name>
</gene>
<keyword evidence="5" id="KW-0879">Wnt signaling pathway</keyword>
<evidence type="ECO:0000256" key="3">
    <source>
        <dbReference type="ARBA" id="ARBA00013465"/>
    </source>
</evidence>
<keyword evidence="4" id="KW-0217">Developmental protein</keyword>
<evidence type="ECO:0000256" key="1">
    <source>
        <dbReference type="ARBA" id="ARBA00004259"/>
    </source>
</evidence>
<feature type="region of interest" description="Disordered" evidence="7">
    <location>
        <begin position="170"/>
        <end position="210"/>
    </location>
</feature>
<dbReference type="PANTHER" id="PTHR14482:SF0">
    <property type="entry name" value="PROTEIN CUSTOS"/>
    <property type="match status" value="1"/>
</dbReference>
<feature type="region of interest" description="Disordered" evidence="7">
    <location>
        <begin position="231"/>
        <end position="290"/>
    </location>
</feature>
<proteinExistence type="inferred from homology"/>
<feature type="compositionally biased region" description="Low complexity" evidence="7">
    <location>
        <begin position="1"/>
        <end position="19"/>
    </location>
</feature>
<accession>A0ABM0JE29</accession>
<keyword evidence="8" id="KW-1185">Reference proteome</keyword>
<protein>
    <recommendedName>
        <fullName evidence="3">Protein CUSTOS</fullName>
    </recommendedName>
</protein>
<dbReference type="GeneID" id="101854142"/>
<evidence type="ECO:0000256" key="7">
    <source>
        <dbReference type="SAM" id="MobiDB-lite"/>
    </source>
</evidence>
<comment type="similarity">
    <text evidence="2">Belongs to the CUSTOS family.</text>
</comment>
<keyword evidence="6" id="KW-0539">Nucleus</keyword>
<name>A0ABM0JE29_APLCA</name>
<evidence type="ECO:0000256" key="4">
    <source>
        <dbReference type="ARBA" id="ARBA00022473"/>
    </source>
</evidence>
<feature type="compositionally biased region" description="Basic residues" evidence="7">
    <location>
        <begin position="271"/>
        <end position="282"/>
    </location>
</feature>
<feature type="compositionally biased region" description="Polar residues" evidence="7">
    <location>
        <begin position="247"/>
        <end position="258"/>
    </location>
</feature>
<dbReference type="RefSeq" id="XP_035829692.1">
    <property type="nucleotide sequence ID" value="XM_035973799.1"/>
</dbReference>
<reference evidence="9 10" key="1">
    <citation type="submission" date="2025-05" db="UniProtKB">
        <authorList>
            <consortium name="RefSeq"/>
        </authorList>
    </citation>
    <scope>IDENTIFICATION</scope>
</reference>
<dbReference type="Proteomes" id="UP000694888">
    <property type="component" value="Unplaced"/>
</dbReference>
<sequence length="290" mass="31704">MTSLSLSSKSKCASDSSSESSEEDEESLKIQAAVCDDSLLELFKQKNQNYANPTTGSASAKSRTFSTSANGTDGRSTQTSVLSKLSLRTQNGNGTGIQKLHLPSNRPKDRNDEELDHVLKTTPEFRAHVAKKLSEVLEMQLADSVSDTVWVYTKAGHAKPTGIKLFSDSTRLSMGEDTPPPAPPLSHKVSPAVPRKHRLSTSSSESSDDDKIKACVFSVDDIRQENELLTRASLQGVEEKTSMVPAPSSQTDSFNSPKNAPETEVVPESSKKKKKKKLKKKRLKEEKKIK</sequence>
<feature type="region of interest" description="Disordered" evidence="7">
    <location>
        <begin position="49"/>
        <end position="80"/>
    </location>
</feature>
<dbReference type="PANTHER" id="PTHR14482">
    <property type="entry name" value="CHROMOSOME 12 ORF 43 HOMOLOG"/>
    <property type="match status" value="1"/>
</dbReference>
<organism evidence="8 9">
    <name type="scientific">Aplysia californica</name>
    <name type="common">California sea hare</name>
    <dbReference type="NCBI Taxonomy" id="6500"/>
    <lineage>
        <taxon>Eukaryota</taxon>
        <taxon>Metazoa</taxon>
        <taxon>Spiralia</taxon>
        <taxon>Lophotrochozoa</taxon>
        <taxon>Mollusca</taxon>
        <taxon>Gastropoda</taxon>
        <taxon>Heterobranchia</taxon>
        <taxon>Euthyneura</taxon>
        <taxon>Tectipleura</taxon>
        <taxon>Aplysiida</taxon>
        <taxon>Aplysioidea</taxon>
        <taxon>Aplysiidae</taxon>
        <taxon>Aplysia</taxon>
    </lineage>
</organism>
<evidence type="ECO:0000256" key="6">
    <source>
        <dbReference type="ARBA" id="ARBA00023242"/>
    </source>
</evidence>